<dbReference type="SUPFAM" id="SSF53474">
    <property type="entry name" value="alpha/beta-Hydrolases"/>
    <property type="match status" value="1"/>
</dbReference>
<dbReference type="OrthoDB" id="9793083at2"/>
<dbReference type="Pfam" id="PF00561">
    <property type="entry name" value="Abhydrolase_1"/>
    <property type="match status" value="1"/>
</dbReference>
<evidence type="ECO:0000313" key="3">
    <source>
        <dbReference type="Proteomes" id="UP000318405"/>
    </source>
</evidence>
<dbReference type="Gene3D" id="3.40.50.1820">
    <property type="entry name" value="alpha/beta hydrolase"/>
    <property type="match status" value="1"/>
</dbReference>
<protein>
    <submittedName>
        <fullName evidence="2">Alpha/beta fold hydrolase</fullName>
    </submittedName>
</protein>
<comment type="caution">
    <text evidence="2">The sequence shown here is derived from an EMBL/GenBank/DDBJ whole genome shotgun (WGS) entry which is preliminary data.</text>
</comment>
<dbReference type="InterPro" id="IPR050471">
    <property type="entry name" value="AB_hydrolase"/>
</dbReference>
<name>A0A556AGV9_9BURK</name>
<dbReference type="Proteomes" id="UP000318405">
    <property type="component" value="Unassembled WGS sequence"/>
</dbReference>
<evidence type="ECO:0000313" key="2">
    <source>
        <dbReference type="EMBL" id="TSH92136.1"/>
    </source>
</evidence>
<gene>
    <name evidence="2" type="ORF">FOZ76_17340</name>
</gene>
<feature type="domain" description="AB hydrolase-1" evidence="1">
    <location>
        <begin position="77"/>
        <end position="300"/>
    </location>
</feature>
<sequence>MHRLALCPHRRLRPTDTHAAVPARRSPHNRRMTGQERMAAHIVPPGQTMEMTMDFAGTLVANGEPFEVTLRGPDGAPVVMFSNSLGTRMEMWGAQAAALACDYRVLCYNPRGFHPQSRADGDFDIALLGQDALAILDELGIAQVHWCGISLGGVIGQWLLLHAPDRLERTVLANTSTWFGGPDGWLPKIAMVRAEGTSTVAEGTAQRVLTAGFADAHPDVVSFVRDMVASAPARAWAGCAAALAHVDHRGRLREVSRPVLVIGGTEDVTTPYAASRELHGELRGSSLVALPSAHLSNLEQPTRFNEVLLAHLRA</sequence>
<reference evidence="2 3" key="1">
    <citation type="submission" date="2019-07" db="EMBL/GenBank/DDBJ databases">
        <title>Qingshengfaniella alkalisoli gen. nov., sp. nov., isolated from saline soil.</title>
        <authorList>
            <person name="Xu L."/>
            <person name="Huang X.-X."/>
            <person name="Sun J.-Q."/>
        </authorList>
    </citation>
    <scope>NUCLEOTIDE SEQUENCE [LARGE SCALE GENOMIC DNA]</scope>
    <source>
        <strain evidence="2 3">DSM 27279</strain>
    </source>
</reference>
<dbReference type="PANTHER" id="PTHR43433:SF5">
    <property type="entry name" value="AB HYDROLASE-1 DOMAIN-CONTAINING PROTEIN"/>
    <property type="match status" value="1"/>
</dbReference>
<dbReference type="InterPro" id="IPR000073">
    <property type="entry name" value="AB_hydrolase_1"/>
</dbReference>
<organism evidence="2 3">
    <name type="scientific">Verticiella sediminum</name>
    <dbReference type="NCBI Taxonomy" id="1247510"/>
    <lineage>
        <taxon>Bacteria</taxon>
        <taxon>Pseudomonadati</taxon>
        <taxon>Pseudomonadota</taxon>
        <taxon>Betaproteobacteria</taxon>
        <taxon>Burkholderiales</taxon>
        <taxon>Alcaligenaceae</taxon>
        <taxon>Verticiella</taxon>
    </lineage>
</organism>
<evidence type="ECO:0000259" key="1">
    <source>
        <dbReference type="Pfam" id="PF00561"/>
    </source>
</evidence>
<dbReference type="EMBL" id="VLTJ01000030">
    <property type="protein sequence ID" value="TSH92136.1"/>
    <property type="molecule type" value="Genomic_DNA"/>
</dbReference>
<keyword evidence="3" id="KW-1185">Reference proteome</keyword>
<dbReference type="InterPro" id="IPR029058">
    <property type="entry name" value="AB_hydrolase_fold"/>
</dbReference>
<proteinExistence type="predicted"/>
<accession>A0A556AGV9</accession>
<dbReference type="AlphaFoldDB" id="A0A556AGV9"/>
<dbReference type="PANTHER" id="PTHR43433">
    <property type="entry name" value="HYDROLASE, ALPHA/BETA FOLD FAMILY PROTEIN"/>
    <property type="match status" value="1"/>
</dbReference>
<keyword evidence="2" id="KW-0378">Hydrolase</keyword>
<dbReference type="GO" id="GO:0016787">
    <property type="term" value="F:hydrolase activity"/>
    <property type="evidence" value="ECO:0007669"/>
    <property type="project" value="UniProtKB-KW"/>
</dbReference>